<keyword evidence="7" id="KW-0436">Ligase</keyword>
<feature type="transmembrane region" description="Helical" evidence="5">
    <location>
        <begin position="21"/>
        <end position="38"/>
    </location>
</feature>
<proteinExistence type="predicted"/>
<dbReference type="PANTHER" id="PTHR37422">
    <property type="entry name" value="TEICHURONIC ACID BIOSYNTHESIS PROTEIN TUAE"/>
    <property type="match status" value="1"/>
</dbReference>
<evidence type="ECO:0000313" key="7">
    <source>
        <dbReference type="EMBL" id="QNL98797.1"/>
    </source>
</evidence>
<protein>
    <submittedName>
        <fullName evidence="7">O-antigen ligase family protein</fullName>
    </submittedName>
</protein>
<gene>
    <name evidence="7" type="ORF">H9Q76_08555</name>
</gene>
<dbReference type="GO" id="GO:0016874">
    <property type="term" value="F:ligase activity"/>
    <property type="evidence" value="ECO:0007669"/>
    <property type="project" value="UniProtKB-KW"/>
</dbReference>
<keyword evidence="4 5" id="KW-0472">Membrane</keyword>
<dbReference type="KEGG" id="wcp:H9Q76_08555"/>
<feature type="domain" description="O-antigen ligase-related" evidence="6">
    <location>
        <begin position="305"/>
        <end position="456"/>
    </location>
</feature>
<dbReference type="EMBL" id="CP060632">
    <property type="protein sequence ID" value="QNL98797.1"/>
    <property type="molecule type" value="Genomic_DNA"/>
</dbReference>
<evidence type="ECO:0000259" key="6">
    <source>
        <dbReference type="Pfam" id="PF04932"/>
    </source>
</evidence>
<feature type="transmembrane region" description="Helical" evidence="5">
    <location>
        <begin position="443"/>
        <end position="467"/>
    </location>
</feature>
<evidence type="ECO:0000313" key="8">
    <source>
        <dbReference type="Proteomes" id="UP000515819"/>
    </source>
</evidence>
<comment type="subcellular location">
    <subcellularLocation>
        <location evidence="1">Membrane</location>
        <topology evidence="1">Multi-pass membrane protein</topology>
    </subcellularLocation>
</comment>
<evidence type="ECO:0000256" key="2">
    <source>
        <dbReference type="ARBA" id="ARBA00022692"/>
    </source>
</evidence>
<reference evidence="7 8" key="1">
    <citation type="submission" date="2020-08" db="EMBL/GenBank/DDBJ databases">
        <authorList>
            <person name="Liu C."/>
            <person name="Sun Q."/>
        </authorList>
    </citation>
    <scope>NUCLEOTIDE SEQUENCE [LARGE SCALE GENOMIC DNA]</scope>
    <source>
        <strain evidence="7 8">NSJ-4</strain>
    </source>
</reference>
<keyword evidence="2 5" id="KW-0812">Transmembrane</keyword>
<feature type="transmembrane region" description="Helical" evidence="5">
    <location>
        <begin position="498"/>
        <end position="517"/>
    </location>
</feature>
<feature type="transmembrane region" description="Helical" evidence="5">
    <location>
        <begin position="348"/>
        <end position="369"/>
    </location>
</feature>
<feature type="transmembrane region" description="Helical" evidence="5">
    <location>
        <begin position="250"/>
        <end position="268"/>
    </location>
</feature>
<keyword evidence="8" id="KW-1185">Reference proteome</keyword>
<evidence type="ECO:0000256" key="3">
    <source>
        <dbReference type="ARBA" id="ARBA00022989"/>
    </source>
</evidence>
<feature type="transmembrane region" description="Helical" evidence="5">
    <location>
        <begin position="275"/>
        <end position="294"/>
    </location>
</feature>
<organism evidence="7 8">
    <name type="scientific">Wujia chipingensis</name>
    <dbReference type="NCBI Taxonomy" id="2763670"/>
    <lineage>
        <taxon>Bacteria</taxon>
        <taxon>Bacillati</taxon>
        <taxon>Bacillota</taxon>
        <taxon>Clostridia</taxon>
        <taxon>Lachnospirales</taxon>
        <taxon>Lachnospiraceae</taxon>
        <taxon>Wujia</taxon>
    </lineage>
</organism>
<evidence type="ECO:0000256" key="4">
    <source>
        <dbReference type="ARBA" id="ARBA00023136"/>
    </source>
</evidence>
<feature type="transmembrane region" description="Helical" evidence="5">
    <location>
        <begin position="474"/>
        <end position="492"/>
    </location>
</feature>
<dbReference type="Proteomes" id="UP000515819">
    <property type="component" value="Chromosome"/>
</dbReference>
<feature type="transmembrane region" description="Helical" evidence="5">
    <location>
        <begin position="152"/>
        <end position="171"/>
    </location>
</feature>
<dbReference type="PANTHER" id="PTHR37422:SF13">
    <property type="entry name" value="LIPOPOLYSACCHARIDE BIOSYNTHESIS PROTEIN PA4999-RELATED"/>
    <property type="match status" value="1"/>
</dbReference>
<dbReference type="InterPro" id="IPR051533">
    <property type="entry name" value="WaaL-like"/>
</dbReference>
<feature type="transmembrane region" description="Helical" evidence="5">
    <location>
        <begin position="126"/>
        <end position="145"/>
    </location>
</feature>
<dbReference type="RefSeq" id="WP_249320940.1">
    <property type="nucleotide sequence ID" value="NZ_CP060632.1"/>
</dbReference>
<feature type="transmembrane region" description="Helical" evidence="5">
    <location>
        <begin position="50"/>
        <end position="70"/>
    </location>
</feature>
<dbReference type="Pfam" id="PF04932">
    <property type="entry name" value="Wzy_C"/>
    <property type="match status" value="1"/>
</dbReference>
<feature type="transmembrane region" description="Helical" evidence="5">
    <location>
        <begin position="203"/>
        <end position="221"/>
    </location>
</feature>
<keyword evidence="3 5" id="KW-1133">Transmembrane helix</keyword>
<feature type="transmembrane region" description="Helical" evidence="5">
    <location>
        <begin position="314"/>
        <end position="336"/>
    </location>
</feature>
<name>A0A7G9FJR6_9FIRM</name>
<accession>A0A7G9FJR6</accession>
<feature type="transmembrane region" description="Helical" evidence="5">
    <location>
        <begin position="228"/>
        <end position="244"/>
    </location>
</feature>
<evidence type="ECO:0000256" key="1">
    <source>
        <dbReference type="ARBA" id="ARBA00004141"/>
    </source>
</evidence>
<dbReference type="GO" id="GO:0016020">
    <property type="term" value="C:membrane"/>
    <property type="evidence" value="ECO:0007669"/>
    <property type="project" value="UniProtKB-SubCell"/>
</dbReference>
<sequence length="527" mass="59223">MAKTKKSDNLEYCRGIRVMDVAVYVFALLAFGVYPLIYDDHYFNITITKYHFFLYAAGIYLALALIGYVVEANLKNYYKYDSLLVEDSGKKRFFRPEFYALAFLMANFFAWLCADNKKDAFYGLQGRRMGLCMYLVLMIVFVVLAQRVRPQMIMFIFFAAANAFAYAVAIGQHMEHDFLNLRYNIASNQYTKFISTFGNINMYASYLSISIPVLLAVFAFCKNWFSRILSGILLIAAGCNILIANSDSVFLGIFAGVVVVTILAFMQGRLRYSSFAVFLLFVGNLVLGFINKYGHTRYDKKRGGLAIVLNRLDIAFVLCGAALLVFAVVCVCNWKLGTRVAAWNKKKIVLIVCGACVALGVIGIIVLAVTGSSLLTFNDKWGSYRGYIWRKIVEVYGDAPFVNKLFGYGNESVRVTLKAACYNEMVQVTGKVYDNAHNELLQYLFTTGIVGLLSYLALVGSSIVYMFKHAKEHAWISVCLAATVGYFAQSILNLNQPITTPLFFVFMAMGVGTVNYCRRVKELEKRA</sequence>
<feature type="transmembrane region" description="Helical" evidence="5">
    <location>
        <begin position="98"/>
        <end position="114"/>
    </location>
</feature>
<dbReference type="InterPro" id="IPR007016">
    <property type="entry name" value="O-antigen_ligase-rel_domated"/>
</dbReference>
<dbReference type="AlphaFoldDB" id="A0A7G9FJR6"/>
<evidence type="ECO:0000256" key="5">
    <source>
        <dbReference type="SAM" id="Phobius"/>
    </source>
</evidence>